<dbReference type="Pfam" id="PF02350">
    <property type="entry name" value="Epimerase_2"/>
    <property type="match status" value="1"/>
</dbReference>
<keyword evidence="2" id="KW-0378">Hydrolase</keyword>
<dbReference type="InterPro" id="IPR003331">
    <property type="entry name" value="UDP_GlcNAc_Epimerase_2_dom"/>
</dbReference>
<dbReference type="PANTHER" id="PTHR43174">
    <property type="entry name" value="UDP-N-ACETYLGLUCOSAMINE 2-EPIMERASE"/>
    <property type="match status" value="1"/>
</dbReference>
<dbReference type="GO" id="GO:0016798">
    <property type="term" value="F:hydrolase activity, acting on glycosyl bonds"/>
    <property type="evidence" value="ECO:0007669"/>
    <property type="project" value="UniProtKB-KW"/>
</dbReference>
<evidence type="ECO:0000313" key="3">
    <source>
        <dbReference type="Proteomes" id="UP001206331"/>
    </source>
</evidence>
<evidence type="ECO:0000313" key="2">
    <source>
        <dbReference type="EMBL" id="MCQ9630289.1"/>
    </source>
</evidence>
<dbReference type="CDD" id="cd03786">
    <property type="entry name" value="GTB_UDP-GlcNAc_2-Epimerase"/>
    <property type="match status" value="1"/>
</dbReference>
<dbReference type="SUPFAM" id="SSF53756">
    <property type="entry name" value="UDP-Glycosyltransferase/glycogen phosphorylase"/>
    <property type="match status" value="1"/>
</dbReference>
<sequence>MKRIAYITGSRAEYGIVKRLLKKLNEDPALDFSLVVTAMHLDAQYGNTVTVIEQDGFEIAARIPLTLNAENNQTIIHSMAECLEHFGTHFQQHKYDAVMVLGDRYEMLAVATAAAMHNIPLIHLHGGEQTLGNYDEFIRHCITKMSKLHLTATEEYKKRVIQLGEDPKYVHNVGSLGAENSLLLSLPSRAQLVETRQIPSGDYFMVVFHPETLTEQPVLEQVDQLLAALDQFKERYQFVFIGSNSDTSADQIFNRFETYTAQNGYCFFTSVKPEEYLALIKYSKGLIGNSSSGLLEAPSCGVGTVNIGNRQQGRVRGETVIDVETTTETIKAGIEQLISADFQQRLPQMTNPYYQENAMEKAYQIIKVFLADKTILQPKEFYDVIC</sequence>
<dbReference type="Proteomes" id="UP001206331">
    <property type="component" value="Unassembled WGS sequence"/>
</dbReference>
<keyword evidence="3" id="KW-1185">Reference proteome</keyword>
<reference evidence="2 3" key="1">
    <citation type="submission" date="2021-12" db="EMBL/GenBank/DDBJ databases">
        <title>Identification and characterization of A. suis stains in western Canada.</title>
        <authorList>
            <person name="Kulathunga D.G.R.S."/>
            <person name="De Oliveira Costa M."/>
        </authorList>
    </citation>
    <scope>NUCLEOTIDE SEQUENCE [LARGE SCALE GENOMIC DNA]</scope>
    <source>
        <strain evidence="2 3">18_292</strain>
    </source>
</reference>
<organism evidence="2 3">
    <name type="scientific">Actinobacillus suis</name>
    <dbReference type="NCBI Taxonomy" id="716"/>
    <lineage>
        <taxon>Bacteria</taxon>
        <taxon>Pseudomonadati</taxon>
        <taxon>Pseudomonadota</taxon>
        <taxon>Gammaproteobacteria</taxon>
        <taxon>Pasteurellales</taxon>
        <taxon>Pasteurellaceae</taxon>
        <taxon>Actinobacillus</taxon>
    </lineage>
</organism>
<dbReference type="Gene3D" id="3.40.50.2000">
    <property type="entry name" value="Glycogen Phosphorylase B"/>
    <property type="match status" value="2"/>
</dbReference>
<dbReference type="InterPro" id="IPR029767">
    <property type="entry name" value="WecB-like"/>
</dbReference>
<protein>
    <submittedName>
        <fullName evidence="2">UDP-N-acetylglucosamine 2-epimerase</fullName>
        <ecNumber evidence="2">3.2.1.183</ecNumber>
    </submittedName>
</protein>
<feature type="domain" description="UDP-N-acetylglucosamine 2-epimerase" evidence="1">
    <location>
        <begin position="22"/>
        <end position="367"/>
    </location>
</feature>
<comment type="caution">
    <text evidence="2">The sequence shown here is derived from an EMBL/GenBank/DDBJ whole genome shotgun (WGS) entry which is preliminary data.</text>
</comment>
<proteinExistence type="predicted"/>
<keyword evidence="2" id="KW-0326">Glycosidase</keyword>
<gene>
    <name evidence="2" type="primary">neuC</name>
    <name evidence="2" type="ORF">LZL92_08315</name>
</gene>
<evidence type="ECO:0000259" key="1">
    <source>
        <dbReference type="Pfam" id="PF02350"/>
    </source>
</evidence>
<dbReference type="PANTHER" id="PTHR43174:SF3">
    <property type="entry name" value="UDP-N-ACETYLGLUCOSAMINE 2-EPIMERASE"/>
    <property type="match status" value="1"/>
</dbReference>
<dbReference type="EC" id="3.2.1.183" evidence="2"/>
<dbReference type="InterPro" id="IPR020004">
    <property type="entry name" value="UDP-GlcNAc_Epase"/>
</dbReference>
<dbReference type="EMBL" id="JAJUPA010000008">
    <property type="protein sequence ID" value="MCQ9630289.1"/>
    <property type="molecule type" value="Genomic_DNA"/>
</dbReference>
<dbReference type="NCBIfam" id="TIGR03568">
    <property type="entry name" value="NeuC_NnaA"/>
    <property type="match status" value="1"/>
</dbReference>
<name>A0ABT1WV41_ACTSU</name>
<accession>A0ABT1WV41</accession>
<dbReference type="RefSeq" id="WP_015674395.1">
    <property type="nucleotide sequence ID" value="NZ_JAJUOY010000009.1"/>
</dbReference>